<dbReference type="STRING" id="80878.RP29_08045"/>
<dbReference type="PATRIC" id="fig|80878.5.peg.1128"/>
<dbReference type="GO" id="GO:0046872">
    <property type="term" value="F:metal ion binding"/>
    <property type="evidence" value="ECO:0007669"/>
    <property type="project" value="InterPro"/>
</dbReference>
<evidence type="ECO:0000259" key="1">
    <source>
        <dbReference type="PROSITE" id="PS50846"/>
    </source>
</evidence>
<dbReference type="Proteomes" id="UP000316993">
    <property type="component" value="Unassembled WGS sequence"/>
</dbReference>
<comment type="caution">
    <text evidence="2">The sequence shown here is derived from an EMBL/GenBank/DDBJ whole genome shotgun (WGS) entry which is preliminary data.</text>
</comment>
<name>A0A0D7KCT0_9BURK</name>
<dbReference type="Pfam" id="PF00403">
    <property type="entry name" value="HMA"/>
    <property type="match status" value="1"/>
</dbReference>
<evidence type="ECO:0000313" key="4">
    <source>
        <dbReference type="Proteomes" id="UP000032566"/>
    </source>
</evidence>
<dbReference type="SUPFAM" id="SSF55008">
    <property type="entry name" value="HMA, heavy metal-associated domain"/>
    <property type="match status" value="1"/>
</dbReference>
<reference evidence="2 4" key="1">
    <citation type="submission" date="2014-12" db="EMBL/GenBank/DDBJ databases">
        <title>Isolation of bacteria from lake water.</title>
        <authorList>
            <person name="Sheng K.-Y."/>
            <person name="Chin P.-S."/>
            <person name="Chan K.-G."/>
            <person name="Tan G.S."/>
        </authorList>
    </citation>
    <scope>NUCLEOTIDE SEQUENCE [LARGE SCALE GENOMIC DNA]</scope>
    <source>
        <strain evidence="2 4">KY4</strain>
    </source>
</reference>
<dbReference type="PROSITE" id="PS50846">
    <property type="entry name" value="HMA_2"/>
    <property type="match status" value="1"/>
</dbReference>
<accession>A0A0D7KCT0</accession>
<dbReference type="InterPro" id="IPR006121">
    <property type="entry name" value="HMA_dom"/>
</dbReference>
<dbReference type="Gene3D" id="3.30.70.100">
    <property type="match status" value="1"/>
</dbReference>
<dbReference type="InterPro" id="IPR036163">
    <property type="entry name" value="HMA_dom_sf"/>
</dbReference>
<organism evidence="2 4">
    <name type="scientific">Acidovorax temperans</name>
    <dbReference type="NCBI Taxonomy" id="80878"/>
    <lineage>
        <taxon>Bacteria</taxon>
        <taxon>Pseudomonadati</taxon>
        <taxon>Pseudomonadota</taxon>
        <taxon>Betaproteobacteria</taxon>
        <taxon>Burkholderiales</taxon>
        <taxon>Comamonadaceae</taxon>
        <taxon>Acidovorax</taxon>
    </lineage>
</organism>
<dbReference type="OrthoDB" id="9813965at2"/>
<dbReference type="CDD" id="cd00371">
    <property type="entry name" value="HMA"/>
    <property type="match status" value="1"/>
</dbReference>
<feature type="domain" description="HMA" evidence="1">
    <location>
        <begin position="2"/>
        <end position="65"/>
    </location>
</feature>
<evidence type="ECO:0000313" key="5">
    <source>
        <dbReference type="Proteomes" id="UP000316993"/>
    </source>
</evidence>
<sequence length="66" mass="6931">MQTQTFQVQGMTCGHCERAVTQAIQQVDPAATVQIDRASGQVQVQSAAPREQLAAAIAEEGYAVAA</sequence>
<keyword evidence="4" id="KW-1185">Reference proteome</keyword>
<dbReference type="EMBL" id="VFPV01000004">
    <property type="protein sequence ID" value="TQM99104.1"/>
    <property type="molecule type" value="Genomic_DNA"/>
</dbReference>
<dbReference type="EMBL" id="JXYQ01000022">
    <property type="protein sequence ID" value="KJA10968.1"/>
    <property type="molecule type" value="Genomic_DNA"/>
</dbReference>
<dbReference type="Proteomes" id="UP000032566">
    <property type="component" value="Unassembled WGS sequence"/>
</dbReference>
<evidence type="ECO:0000313" key="3">
    <source>
        <dbReference type="EMBL" id="TQM99104.1"/>
    </source>
</evidence>
<proteinExistence type="predicted"/>
<evidence type="ECO:0000313" key="2">
    <source>
        <dbReference type="EMBL" id="KJA10968.1"/>
    </source>
</evidence>
<dbReference type="AlphaFoldDB" id="A0A0D7KCT0"/>
<dbReference type="RefSeq" id="WP_044397188.1">
    <property type="nucleotide sequence ID" value="NZ_CP147774.1"/>
</dbReference>
<protein>
    <submittedName>
        <fullName evidence="3">Copper chaperone</fullName>
    </submittedName>
    <submittedName>
        <fullName evidence="2">Heavy metal transport/detoxification protein</fullName>
    </submittedName>
</protein>
<reference evidence="3 5" key="2">
    <citation type="submission" date="2019-06" db="EMBL/GenBank/DDBJ databases">
        <title>Genomic Encyclopedia of Archaeal and Bacterial Type Strains, Phase II (KMG-II): from individual species to whole genera.</title>
        <authorList>
            <person name="Goeker M."/>
        </authorList>
    </citation>
    <scope>NUCLEOTIDE SEQUENCE [LARGE SCALE GENOMIC DNA]</scope>
    <source>
        <strain evidence="3 5">DSM 7270</strain>
    </source>
</reference>
<gene>
    <name evidence="3" type="ORF">BDD18_3744</name>
    <name evidence="2" type="ORF">RP29_08045</name>
</gene>